<dbReference type="OrthoDB" id="25039at2759"/>
<protein>
    <submittedName>
        <fullName evidence="1">Uncharacterized protein</fullName>
    </submittedName>
</protein>
<dbReference type="PANTHER" id="PTHR23208:SF36">
    <property type="entry name" value="LYSOZYME-RELATED"/>
    <property type="match status" value="1"/>
</dbReference>
<organism evidence="1 2">
    <name type="scientific">Strongylus vulgaris</name>
    <name type="common">Blood worm</name>
    <dbReference type="NCBI Taxonomy" id="40348"/>
    <lineage>
        <taxon>Eukaryota</taxon>
        <taxon>Metazoa</taxon>
        <taxon>Ecdysozoa</taxon>
        <taxon>Nematoda</taxon>
        <taxon>Chromadorea</taxon>
        <taxon>Rhabditida</taxon>
        <taxon>Rhabditina</taxon>
        <taxon>Rhabditomorpha</taxon>
        <taxon>Strongyloidea</taxon>
        <taxon>Strongylidae</taxon>
        <taxon>Strongylus</taxon>
    </lineage>
</organism>
<evidence type="ECO:0000313" key="2">
    <source>
        <dbReference type="Proteomes" id="UP000270094"/>
    </source>
</evidence>
<gene>
    <name evidence="1" type="ORF">SVUK_LOCUS19858</name>
</gene>
<proteinExistence type="predicted"/>
<dbReference type="AlphaFoldDB" id="A0A3P7JGZ1"/>
<dbReference type="PANTHER" id="PTHR23208">
    <property type="entry name" value="LYSOZYME PROTEIN"/>
    <property type="match status" value="1"/>
</dbReference>
<dbReference type="GO" id="GO:0045087">
    <property type="term" value="P:innate immune response"/>
    <property type="evidence" value="ECO:0007669"/>
    <property type="project" value="TreeGrafter"/>
</dbReference>
<dbReference type="Proteomes" id="UP000270094">
    <property type="component" value="Unassembled WGS sequence"/>
</dbReference>
<dbReference type="EMBL" id="UYYB01133826">
    <property type="protein sequence ID" value="VDM84860.1"/>
    <property type="molecule type" value="Genomic_DNA"/>
</dbReference>
<accession>A0A3P7JGZ1</accession>
<evidence type="ECO:0000313" key="1">
    <source>
        <dbReference type="EMBL" id="VDM84860.1"/>
    </source>
</evidence>
<dbReference type="GO" id="GO:0007165">
    <property type="term" value="P:signal transduction"/>
    <property type="evidence" value="ECO:0007669"/>
    <property type="project" value="TreeGrafter"/>
</dbReference>
<dbReference type="InterPro" id="IPR051595">
    <property type="entry name" value="GH25_Enzymes"/>
</dbReference>
<name>A0A3P7JGZ1_STRVU</name>
<reference evidence="1 2" key="1">
    <citation type="submission" date="2018-11" db="EMBL/GenBank/DDBJ databases">
        <authorList>
            <consortium name="Pathogen Informatics"/>
        </authorList>
    </citation>
    <scope>NUCLEOTIDE SEQUENCE [LARGE SCALE GENOMIC DNA]</scope>
</reference>
<sequence length="89" mass="10088">MLWYWNVNGGGPRGETPANFDDFRPFGKFLKPTMKQFGQVEQVCGVIVNRDVYSVNKSKHSLADPKEKRTDEVNAGNLWQDTNLLLTTA</sequence>
<keyword evidence="2" id="KW-1185">Reference proteome</keyword>